<evidence type="ECO:0000256" key="4">
    <source>
        <dbReference type="ARBA" id="ARBA00022801"/>
    </source>
</evidence>
<feature type="chain" id="PRO_5013154038" evidence="6">
    <location>
        <begin position="23"/>
        <end position="595"/>
    </location>
</feature>
<evidence type="ECO:0000256" key="1">
    <source>
        <dbReference type="ARBA" id="ARBA00011079"/>
    </source>
</evidence>
<dbReference type="InterPro" id="IPR029058">
    <property type="entry name" value="AB_hydrolase_fold"/>
</dbReference>
<dbReference type="GO" id="GO:0008239">
    <property type="term" value="F:dipeptidyl-peptidase activity"/>
    <property type="evidence" value="ECO:0007669"/>
    <property type="project" value="TreeGrafter"/>
</dbReference>
<accession>A0A1J9RD93</accession>
<dbReference type="GO" id="GO:0070008">
    <property type="term" value="F:serine-type exopeptidase activity"/>
    <property type="evidence" value="ECO:0007669"/>
    <property type="project" value="InterPro"/>
</dbReference>
<keyword evidence="4" id="KW-0378">Hydrolase</keyword>
<dbReference type="PANTHER" id="PTHR11010:SF109">
    <property type="entry name" value="PEPTIDASE, FAMILY S28, PUTATIVE (AFU_ORTHOLOGUE AFUA_4G03790)-RELATED"/>
    <property type="match status" value="1"/>
</dbReference>
<dbReference type="Gene3D" id="3.40.50.1820">
    <property type="entry name" value="alpha/beta hydrolase"/>
    <property type="match status" value="2"/>
</dbReference>
<evidence type="ECO:0000313" key="7">
    <source>
        <dbReference type="EMBL" id="OJD30507.1"/>
    </source>
</evidence>
<dbReference type="GeneID" id="31017908"/>
<feature type="signal peptide" evidence="6">
    <location>
        <begin position="1"/>
        <end position="22"/>
    </location>
</feature>
<dbReference type="EMBL" id="MNUE01000059">
    <property type="protein sequence ID" value="OJD30507.1"/>
    <property type="molecule type" value="Genomic_DNA"/>
</dbReference>
<evidence type="ECO:0000256" key="3">
    <source>
        <dbReference type="ARBA" id="ARBA00022729"/>
    </source>
</evidence>
<evidence type="ECO:0000313" key="8">
    <source>
        <dbReference type="Proteomes" id="UP000183809"/>
    </source>
</evidence>
<evidence type="ECO:0000256" key="5">
    <source>
        <dbReference type="ARBA" id="ARBA00023180"/>
    </source>
</evidence>
<dbReference type="Pfam" id="PF05577">
    <property type="entry name" value="Peptidase_S28"/>
    <property type="match status" value="2"/>
</dbReference>
<dbReference type="PANTHER" id="PTHR11010">
    <property type="entry name" value="PROTEASE S28 PRO-X CARBOXYPEPTIDASE-RELATED"/>
    <property type="match status" value="1"/>
</dbReference>
<dbReference type="AlphaFoldDB" id="A0A1J9RD93"/>
<name>A0A1J9RD93_9PEZI</name>
<proteinExistence type="inferred from homology"/>
<evidence type="ECO:0000256" key="2">
    <source>
        <dbReference type="ARBA" id="ARBA00022670"/>
    </source>
</evidence>
<keyword evidence="8" id="KW-1185">Reference proteome</keyword>
<evidence type="ECO:0000256" key="6">
    <source>
        <dbReference type="SAM" id="SignalP"/>
    </source>
</evidence>
<sequence>MVATSGLTWSLLLLAASTCTNALSLHHKKFDGQVQRVNKGEHQHGHHVHTTCTDKMQDDLRSRGILPPRQLNESDTSVDQWVTLPLDHFGSDERTFDNRYWISASGYEGAGKPVFIFDNGEQAGHYSWVDYGWFKDMVDSFGGIGISWEHRYYGESISFNITTETDPEDMKFLSVEQALADVAVFASNFSHPAYPDVDLTPSSTPWIFVGGSYPGIRAALMRELYPEIIYAAYAASAPVEARVNMSSYFDPIWDGMHRYGYGNCTEDVRAALLHMDELLADDESAAAVKQQFLGPNADKNSNGDFAYALSTLWFGWQSSGPKGTIAGFCDYLETRDVVAANATTTNRTTTLTAGEHGWAPKMGAAWVLQKWAEWPQLAATVSTDCAGNAGIASPQTPSSSNSSSSSSDPTCDLSTLSLATSIDDISWTWQYCTQWGFLHAANTGPKQLTSAYNSVSYQLSLCQRQFPLAAAAGILPAAPAADALNELTGGWGMRPSNTFWTAGEFDPWRTLSPLSDDDDGDDDGAPVAWLTQTPPACGERGEEGGELFGFLLPDAQHCYDFAETDVAVQARGYFTSALEGWLECFEPTSGGGGGY</sequence>
<comment type="similarity">
    <text evidence="1">Belongs to the peptidase S28 family.</text>
</comment>
<dbReference type="GO" id="GO:0006508">
    <property type="term" value="P:proteolysis"/>
    <property type="evidence" value="ECO:0007669"/>
    <property type="project" value="UniProtKB-KW"/>
</dbReference>
<protein>
    <submittedName>
        <fullName evidence="7">Serine family</fullName>
    </submittedName>
</protein>
<gene>
    <name evidence="7" type="ORF">BKCO1_5900056</name>
</gene>
<keyword evidence="5" id="KW-0325">Glycoprotein</keyword>
<dbReference type="OrthoDB" id="1735038at2759"/>
<comment type="caution">
    <text evidence="7">The sequence shown here is derived from an EMBL/GenBank/DDBJ whole genome shotgun (WGS) entry which is preliminary data.</text>
</comment>
<organism evidence="7 8">
    <name type="scientific">Diplodia corticola</name>
    <dbReference type="NCBI Taxonomy" id="236234"/>
    <lineage>
        <taxon>Eukaryota</taxon>
        <taxon>Fungi</taxon>
        <taxon>Dikarya</taxon>
        <taxon>Ascomycota</taxon>
        <taxon>Pezizomycotina</taxon>
        <taxon>Dothideomycetes</taxon>
        <taxon>Dothideomycetes incertae sedis</taxon>
        <taxon>Botryosphaeriales</taxon>
        <taxon>Botryosphaeriaceae</taxon>
        <taxon>Diplodia</taxon>
    </lineage>
</organism>
<keyword evidence="2" id="KW-0645">Protease</keyword>
<dbReference type="RefSeq" id="XP_020126767.1">
    <property type="nucleotide sequence ID" value="XM_020277647.1"/>
</dbReference>
<dbReference type="SUPFAM" id="SSF53474">
    <property type="entry name" value="alpha/beta-Hydrolases"/>
    <property type="match status" value="1"/>
</dbReference>
<keyword evidence="3 6" id="KW-0732">Signal</keyword>
<dbReference type="InterPro" id="IPR008758">
    <property type="entry name" value="Peptidase_S28"/>
</dbReference>
<reference evidence="7 8" key="1">
    <citation type="submission" date="2016-10" db="EMBL/GenBank/DDBJ databases">
        <title>Proteomics and genomics reveal pathogen-plant mechanisms compatible with a hemibiotrophic lifestyle of Diplodia corticola.</title>
        <authorList>
            <person name="Fernandes I."/>
            <person name="De Jonge R."/>
            <person name="Van De Peer Y."/>
            <person name="Devreese B."/>
            <person name="Alves A."/>
            <person name="Esteves A.C."/>
        </authorList>
    </citation>
    <scope>NUCLEOTIDE SEQUENCE [LARGE SCALE GENOMIC DNA]</scope>
    <source>
        <strain evidence="7 8">CBS 112549</strain>
    </source>
</reference>
<dbReference type="Proteomes" id="UP000183809">
    <property type="component" value="Unassembled WGS sequence"/>
</dbReference>